<dbReference type="PANTHER" id="PTHR11361:SF35">
    <property type="entry name" value="DNA MISMATCH REPAIR PROTEIN MSH2"/>
    <property type="match status" value="1"/>
</dbReference>
<organism evidence="5 6">
    <name type="scientific">Cichlidogyrus casuarinus</name>
    <dbReference type="NCBI Taxonomy" id="1844966"/>
    <lineage>
        <taxon>Eukaryota</taxon>
        <taxon>Metazoa</taxon>
        <taxon>Spiralia</taxon>
        <taxon>Lophotrochozoa</taxon>
        <taxon>Platyhelminthes</taxon>
        <taxon>Monogenea</taxon>
        <taxon>Monopisthocotylea</taxon>
        <taxon>Dactylogyridea</taxon>
        <taxon>Ancyrocephalidae</taxon>
        <taxon>Cichlidogyrus</taxon>
    </lineage>
</organism>
<dbReference type="Proteomes" id="UP001626550">
    <property type="component" value="Unassembled WGS sequence"/>
</dbReference>
<dbReference type="PROSITE" id="PS00486">
    <property type="entry name" value="DNA_MISMATCH_REPAIR_2"/>
    <property type="match status" value="1"/>
</dbReference>
<evidence type="ECO:0000256" key="2">
    <source>
        <dbReference type="ARBA" id="ARBA00022840"/>
    </source>
</evidence>
<feature type="non-terminal residue" evidence="5">
    <location>
        <position position="1"/>
    </location>
</feature>
<keyword evidence="2" id="KW-0067">ATP-binding</keyword>
<dbReference type="GO" id="GO:0003677">
    <property type="term" value="F:DNA binding"/>
    <property type="evidence" value="ECO:0007669"/>
    <property type="project" value="UniProtKB-KW"/>
</dbReference>
<keyword evidence="1" id="KW-0547">Nucleotide-binding</keyword>
<dbReference type="EMBL" id="JBJKFK010003459">
    <property type="protein sequence ID" value="KAL3309890.1"/>
    <property type="molecule type" value="Genomic_DNA"/>
</dbReference>
<dbReference type="InterPro" id="IPR000432">
    <property type="entry name" value="DNA_mismatch_repair_MutS_C"/>
</dbReference>
<name>A0ABD2PQX6_9PLAT</name>
<keyword evidence="3" id="KW-0238">DNA-binding</keyword>
<gene>
    <name evidence="5" type="primary">MSH2_2</name>
    <name evidence="5" type="ORF">Ciccas_011557</name>
</gene>
<sequence>EVLKVITGPNMGGKSTFIRGVGILVVMAQMGSFVPCAEMLLTPIDAVMARVGASDCLIRGVSTFLAEMLETAAVLRSASPKSLVIVDELGRGTSTYDGLGLAWSIAHHLATDQALGCFSLFATHFHELTSLADELPNKISNYCVKARINSEDLQDGFMGRGRILMEYRVEPGVCQKSYGMDVAHLVGLPDIVIKNANEKALSEQEVENIWLALSQPQSASNNVSLSVQVSWPNFSS</sequence>
<evidence type="ECO:0000259" key="4">
    <source>
        <dbReference type="PROSITE" id="PS00486"/>
    </source>
</evidence>
<protein>
    <submittedName>
        <fullName evidence="5">MutS-like protein</fullName>
    </submittedName>
</protein>
<dbReference type="SUPFAM" id="SSF52540">
    <property type="entry name" value="P-loop containing nucleoside triphosphate hydrolases"/>
    <property type="match status" value="1"/>
</dbReference>
<feature type="domain" description="DNA mismatch repair proteins mutS family" evidence="4">
    <location>
        <begin position="82"/>
        <end position="98"/>
    </location>
</feature>
<proteinExistence type="predicted"/>
<dbReference type="AlphaFoldDB" id="A0ABD2PQX6"/>
<reference evidence="5 6" key="1">
    <citation type="submission" date="2024-11" db="EMBL/GenBank/DDBJ databases">
        <title>Adaptive evolution of stress response genes in parasites aligns with host niche diversity.</title>
        <authorList>
            <person name="Hahn C."/>
            <person name="Resl P."/>
        </authorList>
    </citation>
    <scope>NUCLEOTIDE SEQUENCE [LARGE SCALE GENOMIC DNA]</scope>
    <source>
        <strain evidence="5">EGGRZ-B1_66</strain>
        <tissue evidence="5">Body</tissue>
    </source>
</reference>
<dbReference type="SMART" id="SM00534">
    <property type="entry name" value="MUTSac"/>
    <property type="match status" value="1"/>
</dbReference>
<dbReference type="Pfam" id="PF00488">
    <property type="entry name" value="MutS_V"/>
    <property type="match status" value="1"/>
</dbReference>
<dbReference type="Gene3D" id="3.40.50.300">
    <property type="entry name" value="P-loop containing nucleotide triphosphate hydrolases"/>
    <property type="match status" value="1"/>
</dbReference>
<dbReference type="PANTHER" id="PTHR11361">
    <property type="entry name" value="DNA MISMATCH REPAIR PROTEIN MUTS FAMILY MEMBER"/>
    <property type="match status" value="1"/>
</dbReference>
<accession>A0ABD2PQX6</accession>
<evidence type="ECO:0000313" key="5">
    <source>
        <dbReference type="EMBL" id="KAL3309890.1"/>
    </source>
</evidence>
<dbReference type="GO" id="GO:0005524">
    <property type="term" value="F:ATP binding"/>
    <property type="evidence" value="ECO:0007669"/>
    <property type="project" value="UniProtKB-KW"/>
</dbReference>
<evidence type="ECO:0000256" key="3">
    <source>
        <dbReference type="ARBA" id="ARBA00023125"/>
    </source>
</evidence>
<dbReference type="InterPro" id="IPR027417">
    <property type="entry name" value="P-loop_NTPase"/>
</dbReference>
<dbReference type="InterPro" id="IPR045076">
    <property type="entry name" value="MutS"/>
</dbReference>
<keyword evidence="6" id="KW-1185">Reference proteome</keyword>
<evidence type="ECO:0000256" key="1">
    <source>
        <dbReference type="ARBA" id="ARBA00022741"/>
    </source>
</evidence>
<evidence type="ECO:0000313" key="6">
    <source>
        <dbReference type="Proteomes" id="UP001626550"/>
    </source>
</evidence>
<comment type="caution">
    <text evidence="5">The sequence shown here is derived from an EMBL/GenBank/DDBJ whole genome shotgun (WGS) entry which is preliminary data.</text>
</comment>